<dbReference type="RefSeq" id="WP_155932209.1">
    <property type="nucleotide sequence ID" value="NZ_WODC01000001.1"/>
</dbReference>
<evidence type="ECO:0000313" key="3">
    <source>
        <dbReference type="Proteomes" id="UP000461162"/>
    </source>
</evidence>
<evidence type="ECO:0000313" key="2">
    <source>
        <dbReference type="EMBL" id="MUM76609.1"/>
    </source>
</evidence>
<evidence type="ECO:0000259" key="1">
    <source>
        <dbReference type="Pfam" id="PF01521"/>
    </source>
</evidence>
<dbReference type="AlphaFoldDB" id="A0A7K1KKK5"/>
<reference evidence="2 3" key="1">
    <citation type="submission" date="2019-11" db="EMBL/GenBank/DDBJ databases">
        <title>Pseudodesulfovibrio alkaliphilus, sp. nov., an alkaliphilic sulfate-reducing bacteria from mud volcano of Taman peninsula, Russia.</title>
        <authorList>
            <person name="Frolova A."/>
            <person name="Merkel A.Y."/>
            <person name="Slobodkin A.I."/>
        </authorList>
    </citation>
    <scope>NUCLEOTIDE SEQUENCE [LARGE SCALE GENOMIC DNA]</scope>
    <source>
        <strain evidence="2 3">F-1</strain>
    </source>
</reference>
<gene>
    <name evidence="2" type="ORF">GKC30_03060</name>
</gene>
<keyword evidence="3" id="KW-1185">Reference proteome</keyword>
<dbReference type="EMBL" id="WODC01000001">
    <property type="protein sequence ID" value="MUM76609.1"/>
    <property type="molecule type" value="Genomic_DNA"/>
</dbReference>
<sequence>MITITESARQELAKYFEDKTIEPIRVHLADGGCSGPRLSLALDQLRDGDTSVEQGDFTFLIQTELAETTGAVTIDMTEFGFQIASENLVGGGGCGCSSSSGCSSGSCGC</sequence>
<comment type="caution">
    <text evidence="2">The sequence shown here is derived from an EMBL/GenBank/DDBJ whole genome shotgun (WGS) entry which is preliminary data.</text>
</comment>
<protein>
    <submittedName>
        <fullName evidence="2">Heme biosynthesis protein HemY</fullName>
    </submittedName>
</protein>
<dbReference type="Gene3D" id="2.60.300.12">
    <property type="entry name" value="HesB-like domain"/>
    <property type="match status" value="1"/>
</dbReference>
<organism evidence="2 3">
    <name type="scientific">Pseudodesulfovibrio alkaliphilus</name>
    <dbReference type="NCBI Taxonomy" id="2661613"/>
    <lineage>
        <taxon>Bacteria</taxon>
        <taxon>Pseudomonadati</taxon>
        <taxon>Thermodesulfobacteriota</taxon>
        <taxon>Desulfovibrionia</taxon>
        <taxon>Desulfovibrionales</taxon>
        <taxon>Desulfovibrionaceae</taxon>
    </lineage>
</organism>
<dbReference type="Proteomes" id="UP000461162">
    <property type="component" value="Unassembled WGS sequence"/>
</dbReference>
<dbReference type="SUPFAM" id="SSF89360">
    <property type="entry name" value="HesB-like domain"/>
    <property type="match status" value="1"/>
</dbReference>
<dbReference type="NCBIfam" id="NF038090">
    <property type="entry name" value="IscA_HesB_Se"/>
    <property type="match status" value="1"/>
</dbReference>
<proteinExistence type="predicted"/>
<dbReference type="InterPro" id="IPR000361">
    <property type="entry name" value="ATAP_core_dom"/>
</dbReference>
<accession>A0A7K1KKK5</accession>
<dbReference type="Pfam" id="PF01521">
    <property type="entry name" value="Fe-S_biosyn"/>
    <property type="match status" value="1"/>
</dbReference>
<name>A0A7K1KKK5_9BACT</name>
<feature type="domain" description="Core" evidence="1">
    <location>
        <begin position="2"/>
        <end position="97"/>
    </location>
</feature>
<dbReference type="InterPro" id="IPR035903">
    <property type="entry name" value="HesB-like_dom_sf"/>
</dbReference>